<feature type="compositionally biased region" description="Basic and acidic residues" evidence="2">
    <location>
        <begin position="683"/>
        <end position="725"/>
    </location>
</feature>
<feature type="region of interest" description="Disordered" evidence="2">
    <location>
        <begin position="1"/>
        <end position="97"/>
    </location>
</feature>
<feature type="region of interest" description="Disordered" evidence="2">
    <location>
        <begin position="124"/>
        <end position="275"/>
    </location>
</feature>
<feature type="compositionally biased region" description="Basic residues" evidence="2">
    <location>
        <begin position="825"/>
        <end position="837"/>
    </location>
</feature>
<feature type="compositionally biased region" description="Acidic residues" evidence="2">
    <location>
        <begin position="19"/>
        <end position="28"/>
    </location>
</feature>
<evidence type="ECO:0000313" key="4">
    <source>
        <dbReference type="Proteomes" id="UP000596742"/>
    </source>
</evidence>
<feature type="compositionally biased region" description="Basic and acidic residues" evidence="2">
    <location>
        <begin position="141"/>
        <end position="159"/>
    </location>
</feature>
<feature type="coiled-coil region" evidence="1">
    <location>
        <begin position="506"/>
        <end position="564"/>
    </location>
</feature>
<feature type="region of interest" description="Disordered" evidence="2">
    <location>
        <begin position="1135"/>
        <end position="1177"/>
    </location>
</feature>
<feature type="compositionally biased region" description="Polar residues" evidence="2">
    <location>
        <begin position="161"/>
        <end position="179"/>
    </location>
</feature>
<proteinExistence type="predicted"/>
<feature type="compositionally biased region" description="Basic and acidic residues" evidence="2">
    <location>
        <begin position="1135"/>
        <end position="1147"/>
    </location>
</feature>
<organism evidence="3 4">
    <name type="scientific">Mytilus galloprovincialis</name>
    <name type="common">Mediterranean mussel</name>
    <dbReference type="NCBI Taxonomy" id="29158"/>
    <lineage>
        <taxon>Eukaryota</taxon>
        <taxon>Metazoa</taxon>
        <taxon>Spiralia</taxon>
        <taxon>Lophotrochozoa</taxon>
        <taxon>Mollusca</taxon>
        <taxon>Bivalvia</taxon>
        <taxon>Autobranchia</taxon>
        <taxon>Pteriomorphia</taxon>
        <taxon>Mytilida</taxon>
        <taxon>Mytiloidea</taxon>
        <taxon>Mytilidae</taxon>
        <taxon>Mytilinae</taxon>
        <taxon>Mytilus</taxon>
    </lineage>
</organism>
<feature type="compositionally biased region" description="Polar residues" evidence="2">
    <location>
        <begin position="44"/>
        <end position="55"/>
    </location>
</feature>
<feature type="compositionally biased region" description="Basic and acidic residues" evidence="2">
    <location>
        <begin position="81"/>
        <end position="92"/>
    </location>
</feature>
<dbReference type="EMBL" id="UYJE01005897">
    <property type="protein sequence ID" value="VDI41406.1"/>
    <property type="molecule type" value="Genomic_DNA"/>
</dbReference>
<protein>
    <submittedName>
        <fullName evidence="3">Uncharacterized protein</fullName>
    </submittedName>
</protein>
<accession>A0A8B6EZT4</accession>
<feature type="compositionally biased region" description="Basic and acidic residues" evidence="2">
    <location>
        <begin position="1166"/>
        <end position="1177"/>
    </location>
</feature>
<feature type="region of interest" description="Disordered" evidence="2">
    <location>
        <begin position="683"/>
        <end position="741"/>
    </location>
</feature>
<evidence type="ECO:0000313" key="3">
    <source>
        <dbReference type="EMBL" id="VDI41406.1"/>
    </source>
</evidence>
<feature type="compositionally biased region" description="Polar residues" evidence="2">
    <location>
        <begin position="187"/>
        <end position="198"/>
    </location>
</feature>
<feature type="compositionally biased region" description="Polar residues" evidence="2">
    <location>
        <begin position="254"/>
        <end position="264"/>
    </location>
</feature>
<feature type="compositionally biased region" description="Basic and acidic residues" evidence="2">
    <location>
        <begin position="855"/>
        <end position="873"/>
    </location>
</feature>
<keyword evidence="1" id="KW-0175">Coiled coil</keyword>
<evidence type="ECO:0000256" key="2">
    <source>
        <dbReference type="SAM" id="MobiDB-lite"/>
    </source>
</evidence>
<feature type="compositionally biased region" description="Polar residues" evidence="2">
    <location>
        <begin position="1"/>
        <end position="11"/>
    </location>
</feature>
<reference evidence="3" key="1">
    <citation type="submission" date="2018-11" db="EMBL/GenBank/DDBJ databases">
        <authorList>
            <person name="Alioto T."/>
            <person name="Alioto T."/>
        </authorList>
    </citation>
    <scope>NUCLEOTIDE SEQUENCE</scope>
</reference>
<dbReference type="OrthoDB" id="6132019at2759"/>
<gene>
    <name evidence="3" type="ORF">MGAL_10B085144</name>
</gene>
<feature type="region of interest" description="Disordered" evidence="2">
    <location>
        <begin position="825"/>
        <end position="873"/>
    </location>
</feature>
<feature type="compositionally biased region" description="Basic and acidic residues" evidence="2">
    <location>
        <begin position="218"/>
        <end position="240"/>
    </location>
</feature>
<feature type="region of interest" description="Disordered" evidence="2">
    <location>
        <begin position="1011"/>
        <end position="1048"/>
    </location>
</feature>
<sequence length="1177" mass="135536">MTTEESSNSSDWALVTNEGEIESEDDACSESSIELLTSEDEGDSSSQRSSDTGTDPSRPFFVLRLRSKELLTESDSDDKDESAKNVTKHEKGSTVPCAAIQGEMTATNDKGSTVPCVAIQGEMASTTDGAEGSQKLLNNTESKKSEGDEIKPITFEMERIGSNSGSEVENNEPASSVNSDIKDDISFPSTSGHSSSDESIPEVLHLVAHISDSGESCSDFKIKEKENMGRKENSEKHTEEDAGETDTGSDRSQETNSLQSSNFSLMDHEDNENEARNKIEAEGQSDPQSDQTDSANEDDTFTLLERDTEGLVHRSAHRYMENGDDLIQETVFRNEEDDTQLQRTPEVTVRQPKLEKTDGLIIMIVEIICILVASTAAYWAGYSQGVGNHSVCCSDLLKSTRQVEMLTANGMQQTRKDIELLKNTTQTSVNLLWDDFEQKGLSVDQLVKDKTDWKYKDMGYNVDKFSDVEFQKLDNELKSHIYRFGNLLQHHVTKFRAENRHQRYHNSKLEQKQNELKNDNADLKKELIEYGKRKYLISELEDENLALIKRISDIENQLLSAEDQMYVLQLKVSQYERKKELKHSSEYNAEVDTTDLSVIAQLREENNKLQVRIIDLENKIAGLDADGRQKDNYLQELNSYKEENRDLMKDRGQLQTEVDRLKNQLKESKQYAFELESQLKELEKAADDREKRSQEEITKMKMENIKFSNKKKEDFKKDKNNNERAHTKKKRASSENNGGYKSWSDAMNDILNKTRSSMVTVNKQIQETLTQVKNLSGDLWKKHEPKVNHILASTYETVKKNVNNVSKKVVKAAAKIVQKSAKWIRKYKKSRKNKHNRNQNDDSDQDGFTASTSRRKYEDGSDDKQSDDDKQSYDQYEKQSYDFDQRGPGTHGSTRLKTELENLFESVEYVSTRNDLSCGQIIDIMEDFQHFKMNEGINVLLEEEKTWFYCQKAWFENMAYSDPNVDTECREKLGRRQLAAADHGCCPCLYKHGRSQGKFCNLNNGCSHLNPKEKKPINKRRDQKKSKQQEGTKDYTSDEKTVQNKTEEDLTKNHGDFSYCDPFSQDLDCGDESWYLKRMTDREHLRKYRESSKTDWVFHRAEERDYHRTQPDSWYFNKYGGGQAYEPHHDDMVYKDMDLDNESHEDNEHEDDDGHVEDDEHEEDIDYGHNKFSYEDL</sequence>
<evidence type="ECO:0000256" key="1">
    <source>
        <dbReference type="SAM" id="Coils"/>
    </source>
</evidence>
<dbReference type="AlphaFoldDB" id="A0A8B6EZT4"/>
<dbReference type="Proteomes" id="UP000596742">
    <property type="component" value="Unassembled WGS sequence"/>
</dbReference>
<comment type="caution">
    <text evidence="3">The sequence shown here is derived from an EMBL/GenBank/DDBJ whole genome shotgun (WGS) entry which is preliminary data.</text>
</comment>
<name>A0A8B6EZT4_MYTGA</name>
<feature type="compositionally biased region" description="Acidic residues" evidence="2">
    <location>
        <begin position="1148"/>
        <end position="1165"/>
    </location>
</feature>
<keyword evidence="4" id="KW-1185">Reference proteome</keyword>